<dbReference type="AlphaFoldDB" id="A0A8H6SDE0"/>
<dbReference type="EMBL" id="JACAZE010000017">
    <property type="protein sequence ID" value="KAF7296247.1"/>
    <property type="molecule type" value="Genomic_DNA"/>
</dbReference>
<gene>
    <name evidence="3" type="ORF">HMN09_01093900</name>
</gene>
<dbReference type="Proteomes" id="UP000613580">
    <property type="component" value="Unassembled WGS sequence"/>
</dbReference>
<feature type="region of interest" description="Disordered" evidence="2">
    <location>
        <begin position="541"/>
        <end position="576"/>
    </location>
</feature>
<keyword evidence="1" id="KW-0175">Coiled coil</keyword>
<protein>
    <submittedName>
        <fullName evidence="3">Uncharacterized protein</fullName>
    </submittedName>
</protein>
<proteinExistence type="predicted"/>
<comment type="caution">
    <text evidence="3">The sequence shown here is derived from an EMBL/GenBank/DDBJ whole genome shotgun (WGS) entry which is preliminary data.</text>
</comment>
<dbReference type="OrthoDB" id="3060478at2759"/>
<feature type="coiled-coil region" evidence="1">
    <location>
        <begin position="143"/>
        <end position="170"/>
    </location>
</feature>
<accession>A0A8H6SDE0</accession>
<evidence type="ECO:0000256" key="1">
    <source>
        <dbReference type="SAM" id="Coils"/>
    </source>
</evidence>
<feature type="coiled-coil region" evidence="1">
    <location>
        <begin position="194"/>
        <end position="231"/>
    </location>
</feature>
<evidence type="ECO:0000313" key="3">
    <source>
        <dbReference type="EMBL" id="KAF7296247.1"/>
    </source>
</evidence>
<keyword evidence="4" id="KW-1185">Reference proteome</keyword>
<feature type="compositionally biased region" description="Basic and acidic residues" evidence="2">
    <location>
        <begin position="27"/>
        <end position="42"/>
    </location>
</feature>
<name>A0A8H6SDE0_MYCCL</name>
<evidence type="ECO:0000313" key="4">
    <source>
        <dbReference type="Proteomes" id="UP000613580"/>
    </source>
</evidence>
<sequence length="672" mass="74729">MSNHEPSTGESDVVGVLSRALSNAQKETGELKNRVQELEESARGTVSQAEHSALRNAYDFERANSRKLEQTLKNHEAEAKRREASLAEERAAMQEQLFGVQQQAESLVCQASNEIRGALAHRALALQERGTLEMALYASNTEAHTAQVQLEELLLQHVELKKRYEALVSKRNSSSPRLPLETSSDEEGFPTLAKLKMNERIENLTQSAAKVKELNAKLASVNHDLEASLKARLKLQAQCSELNTANTALTARLREMAQSYTSAKAENTEQVASFEKTIADLRVQLAESEARARTKIKQEQQEILLSPSGPPVSPPNERQRYLDFMAPFKAPSLSRRLPFEDNQPIINAREAQDIIHASVWKHERPYLFLPNRTIWCTPNREHALTFAPVLEVNQNARAASNPAQRWVPHSAMLARCGREFELFALGDAERGMGNLLFYMGTYRVHSLRGVVAPGSVAPTDVCPLTIERAMKLNSSTATREKLTLRDLYPDGLARTECFGLQCFGFDWELYRSLRARSKIPVQVQSLKRVWVEGPHAKGLSGGVVGKEKDKKKGTGKVSRRIAPLPHTSSNTKPPSVPFFAQTSSRAALIDGLGLPTKPLYDANEDERSVLLGRDLRVLAPMHDPMESVVVPERKPALSWTTRARPPVDNGWAGRRLTVSRCGSGERLPVGRT</sequence>
<reference evidence="3" key="1">
    <citation type="submission" date="2020-05" db="EMBL/GenBank/DDBJ databases">
        <title>Mycena genomes resolve the evolution of fungal bioluminescence.</title>
        <authorList>
            <person name="Tsai I.J."/>
        </authorList>
    </citation>
    <scope>NUCLEOTIDE SEQUENCE</scope>
    <source>
        <strain evidence="3">110903Hualien_Pintung</strain>
    </source>
</reference>
<evidence type="ECO:0000256" key="2">
    <source>
        <dbReference type="SAM" id="MobiDB-lite"/>
    </source>
</evidence>
<feature type="region of interest" description="Disordered" evidence="2">
    <location>
        <begin position="25"/>
        <end position="50"/>
    </location>
</feature>
<organism evidence="3 4">
    <name type="scientific">Mycena chlorophos</name>
    <name type="common">Agaric fungus</name>
    <name type="synonym">Agaricus chlorophos</name>
    <dbReference type="NCBI Taxonomy" id="658473"/>
    <lineage>
        <taxon>Eukaryota</taxon>
        <taxon>Fungi</taxon>
        <taxon>Dikarya</taxon>
        <taxon>Basidiomycota</taxon>
        <taxon>Agaricomycotina</taxon>
        <taxon>Agaricomycetes</taxon>
        <taxon>Agaricomycetidae</taxon>
        <taxon>Agaricales</taxon>
        <taxon>Marasmiineae</taxon>
        <taxon>Mycenaceae</taxon>
        <taxon>Mycena</taxon>
    </lineage>
</organism>